<dbReference type="GO" id="GO:0043066">
    <property type="term" value="P:negative regulation of apoptotic process"/>
    <property type="evidence" value="ECO:0007669"/>
    <property type="project" value="InterPro"/>
</dbReference>
<keyword evidence="2" id="KW-1185">Reference proteome</keyword>
<dbReference type="GO" id="GO:0005739">
    <property type="term" value="C:mitochondrion"/>
    <property type="evidence" value="ECO:0007669"/>
    <property type="project" value="TreeGrafter"/>
</dbReference>
<sequence>MPFWNFIRDVFGGKNSEEPKTSGFFDCRDNCDKNDFRNPIWQDYVDDDDEDDIMKDTHFQVLTDPLQIMKYFELEMDNIVKNFFFGFKTEGQNSFMNALPFTPPEGESLRDKVLKSHDDNSSQVEPKVDVDLDGKITPDNFFNDWHQNTEPTSKTLIPYQNVIGSSISKVFVRKADGTVEQEKIVKDNEGNEERTVSKQIGDKLHIITTRKDKNGVETKTENMVDIDESKLEGNKRLPLILPDSPHNFNWNYFPWEKFFKPDPKL</sequence>
<proteinExistence type="predicted"/>
<dbReference type="PANTHER" id="PTHR14938">
    <property type="entry name" value="HCLS1-ASSOCIATED PROTEIN X-1"/>
    <property type="match status" value="1"/>
</dbReference>
<dbReference type="InterPro" id="IPR017248">
    <property type="entry name" value="HAX-1"/>
</dbReference>
<evidence type="ECO:0000313" key="1">
    <source>
        <dbReference type="EMBL" id="KZC10600.1"/>
    </source>
</evidence>
<evidence type="ECO:0008006" key="3">
    <source>
        <dbReference type="Google" id="ProtNLM"/>
    </source>
</evidence>
<protein>
    <recommendedName>
        <fullName evidence="3">HCLS1-associated protein X-1</fullName>
    </recommendedName>
</protein>
<dbReference type="Proteomes" id="UP000076502">
    <property type="component" value="Unassembled WGS sequence"/>
</dbReference>
<reference evidence="1 2" key="1">
    <citation type="submission" date="2015-07" db="EMBL/GenBank/DDBJ databases">
        <title>The genome of Dufourea novaeangliae.</title>
        <authorList>
            <person name="Pan H."/>
            <person name="Kapheim K."/>
        </authorList>
    </citation>
    <scope>NUCLEOTIDE SEQUENCE [LARGE SCALE GENOMIC DNA]</scope>
    <source>
        <strain evidence="1">0120121106</strain>
        <tissue evidence="1">Whole body</tissue>
    </source>
</reference>
<dbReference type="PANTHER" id="PTHR14938:SF2">
    <property type="entry name" value="HCLS1-ASSOCIATED PROTEIN X-1"/>
    <property type="match status" value="1"/>
</dbReference>
<dbReference type="AlphaFoldDB" id="A0A154PHE4"/>
<accession>A0A154PHE4</accession>
<dbReference type="GO" id="GO:0030136">
    <property type="term" value="C:clathrin-coated vesicle"/>
    <property type="evidence" value="ECO:0007669"/>
    <property type="project" value="TreeGrafter"/>
</dbReference>
<name>A0A154PHE4_DUFNO</name>
<dbReference type="EMBL" id="KQ434893">
    <property type="protein sequence ID" value="KZC10600.1"/>
    <property type="molecule type" value="Genomic_DNA"/>
</dbReference>
<dbReference type="GO" id="GO:0016324">
    <property type="term" value="C:apical plasma membrane"/>
    <property type="evidence" value="ECO:0007669"/>
    <property type="project" value="TreeGrafter"/>
</dbReference>
<dbReference type="OrthoDB" id="5562606at2759"/>
<dbReference type="GO" id="GO:0030833">
    <property type="term" value="P:regulation of actin filament polymerization"/>
    <property type="evidence" value="ECO:0007669"/>
    <property type="project" value="TreeGrafter"/>
</dbReference>
<gene>
    <name evidence="1" type="ORF">WN55_00352</name>
</gene>
<dbReference type="GO" id="GO:0016529">
    <property type="term" value="C:sarcoplasmic reticulum"/>
    <property type="evidence" value="ECO:0007669"/>
    <property type="project" value="TreeGrafter"/>
</dbReference>
<dbReference type="STRING" id="178035.A0A154PHE4"/>
<organism evidence="1 2">
    <name type="scientific">Dufourea novaeangliae</name>
    <name type="common">Sweat bee</name>
    <dbReference type="NCBI Taxonomy" id="178035"/>
    <lineage>
        <taxon>Eukaryota</taxon>
        <taxon>Metazoa</taxon>
        <taxon>Ecdysozoa</taxon>
        <taxon>Arthropoda</taxon>
        <taxon>Hexapoda</taxon>
        <taxon>Insecta</taxon>
        <taxon>Pterygota</taxon>
        <taxon>Neoptera</taxon>
        <taxon>Endopterygota</taxon>
        <taxon>Hymenoptera</taxon>
        <taxon>Apocrita</taxon>
        <taxon>Aculeata</taxon>
        <taxon>Apoidea</taxon>
        <taxon>Anthophila</taxon>
        <taxon>Halictidae</taxon>
        <taxon>Rophitinae</taxon>
        <taxon>Dufourea</taxon>
    </lineage>
</organism>
<evidence type="ECO:0000313" key="2">
    <source>
        <dbReference type="Proteomes" id="UP000076502"/>
    </source>
</evidence>
<dbReference type="GO" id="GO:0015629">
    <property type="term" value="C:actin cytoskeleton"/>
    <property type="evidence" value="ECO:0007669"/>
    <property type="project" value="TreeGrafter"/>
</dbReference>